<feature type="domain" description="PpiC" evidence="1">
    <location>
        <begin position="1"/>
        <end position="89"/>
    </location>
</feature>
<evidence type="ECO:0000259" key="1">
    <source>
        <dbReference type="PROSITE" id="PS50198"/>
    </source>
</evidence>
<dbReference type="EC" id="5.2.1.8" evidence="2"/>
<dbReference type="AlphaFoldDB" id="A0A5E4LPU2"/>
<comment type="caution">
    <text evidence="2">The sequence shown here is derived from an EMBL/GenBank/DDBJ whole genome shotgun (WGS) entry which is preliminary data.</text>
</comment>
<organism evidence="2 3">
    <name type="scientific">Candidatus Bilamarchaeum dharawalense</name>
    <dbReference type="NCBI Taxonomy" id="2885759"/>
    <lineage>
        <taxon>Archaea</taxon>
        <taxon>Candidatus Micrarchaeota</taxon>
        <taxon>Candidatus Micrarchaeia</taxon>
        <taxon>Candidatus Anstonellales</taxon>
        <taxon>Candidatus Bilamarchaeaceae</taxon>
        <taxon>Candidatus Bilamarchaeum</taxon>
    </lineage>
</organism>
<dbReference type="PANTHER" id="PTHR43629">
    <property type="entry name" value="PEPTIDYL-PROLYL CIS-TRANS ISOMERASE"/>
    <property type="match status" value="1"/>
</dbReference>
<evidence type="ECO:0000313" key="2">
    <source>
        <dbReference type="EMBL" id="VVC02907.1"/>
    </source>
</evidence>
<protein>
    <submittedName>
        <fullName evidence="2">Foldase protein PrsA</fullName>
        <ecNumber evidence="2">5.2.1.8</ecNumber>
    </submittedName>
</protein>
<proteinExistence type="predicted"/>
<dbReference type="Gene3D" id="3.10.50.40">
    <property type="match status" value="1"/>
</dbReference>
<keyword evidence="2" id="KW-0413">Isomerase</keyword>
<dbReference type="PROSITE" id="PS50198">
    <property type="entry name" value="PPIC_PPIASE_2"/>
    <property type="match status" value="1"/>
</dbReference>
<dbReference type="EMBL" id="CABMJJ010000003">
    <property type="protein sequence ID" value="VVC02907.1"/>
    <property type="molecule type" value="Genomic_DNA"/>
</dbReference>
<dbReference type="InterPro" id="IPR000297">
    <property type="entry name" value="PPIase_PpiC"/>
</dbReference>
<dbReference type="SUPFAM" id="SSF54534">
    <property type="entry name" value="FKBP-like"/>
    <property type="match status" value="1"/>
</dbReference>
<dbReference type="Proteomes" id="UP000789941">
    <property type="component" value="Unassembled WGS sequence"/>
</dbReference>
<reference evidence="2 3" key="1">
    <citation type="submission" date="2019-08" db="EMBL/GenBank/DDBJ databases">
        <authorList>
            <person name="Vazquez-Campos X."/>
        </authorList>
    </citation>
    <scope>NUCLEOTIDE SEQUENCE [LARGE SCALE GENOMIC DNA]</scope>
    <source>
        <strain evidence="2">LFW-283_2</strain>
    </source>
</reference>
<gene>
    <name evidence="2" type="primary">prsA</name>
    <name evidence="2" type="ORF">LFW2832_01302</name>
</gene>
<accession>A0A5E4LPU2</accession>
<dbReference type="PANTHER" id="PTHR43629:SF2">
    <property type="entry name" value="RHODANESE-LIKE_PPIC DOMAIN-CONTAINING PROTEIN 12, CHLOROPLASTIC"/>
    <property type="match status" value="1"/>
</dbReference>
<evidence type="ECO:0000313" key="3">
    <source>
        <dbReference type="Proteomes" id="UP000789941"/>
    </source>
</evidence>
<dbReference type="Pfam" id="PF00639">
    <property type="entry name" value="Rotamase"/>
    <property type="match status" value="1"/>
</dbReference>
<sequence length="91" mass="9923">MQVRASHILVNEEKTAKKIKADIDAGADFKKMAKKHSKCPSGEQGGDLGFFGKGQMVKEFEDAAFSLPVGVVSQPIKTEFGYHLIVVTAKR</sequence>
<name>A0A5E4LPU2_9ARCH</name>
<dbReference type="InterPro" id="IPR046357">
    <property type="entry name" value="PPIase_dom_sf"/>
</dbReference>
<dbReference type="InterPro" id="IPR052204">
    <property type="entry name" value="PpiC/parvulin_rotamase"/>
</dbReference>
<dbReference type="GO" id="GO:0003755">
    <property type="term" value="F:peptidyl-prolyl cis-trans isomerase activity"/>
    <property type="evidence" value="ECO:0007669"/>
    <property type="project" value="UniProtKB-EC"/>
</dbReference>